<dbReference type="InterPro" id="IPR050863">
    <property type="entry name" value="CenT-Element_Derived"/>
</dbReference>
<dbReference type="InterPro" id="IPR007889">
    <property type="entry name" value="HTH_Psq"/>
</dbReference>
<dbReference type="GO" id="GO:0005634">
    <property type="term" value="C:nucleus"/>
    <property type="evidence" value="ECO:0007669"/>
    <property type="project" value="TreeGrafter"/>
</dbReference>
<dbReference type="InterPro" id="IPR006600">
    <property type="entry name" value="HTH_CenpB_DNA-bd_dom"/>
</dbReference>
<keyword evidence="6" id="KW-1185">Reference proteome</keyword>
<dbReference type="EMBL" id="JAANER010000005">
    <property type="protein sequence ID" value="KAG9189932.1"/>
    <property type="molecule type" value="Genomic_DNA"/>
</dbReference>
<feature type="compositionally biased region" description="Low complexity" evidence="3">
    <location>
        <begin position="272"/>
        <end position="285"/>
    </location>
</feature>
<dbReference type="PANTHER" id="PTHR19303:SF70">
    <property type="entry name" value="HTH CENPB-TYPE DOMAIN-CONTAINING PROTEIN"/>
    <property type="match status" value="1"/>
</dbReference>
<comment type="caution">
    <text evidence="5">The sequence shown here is derived from an EMBL/GenBank/DDBJ whole genome shotgun (WGS) entry which is preliminary data.</text>
</comment>
<evidence type="ECO:0000313" key="6">
    <source>
        <dbReference type="Proteomes" id="UP001199106"/>
    </source>
</evidence>
<evidence type="ECO:0000259" key="4">
    <source>
        <dbReference type="PROSITE" id="PS51253"/>
    </source>
</evidence>
<keyword evidence="1" id="KW-0238">DNA-binding</keyword>
<dbReference type="Proteomes" id="UP001199106">
    <property type="component" value="Unassembled WGS sequence"/>
</dbReference>
<feature type="compositionally biased region" description="Polar residues" evidence="3">
    <location>
        <begin position="299"/>
        <end position="322"/>
    </location>
</feature>
<dbReference type="Pfam" id="PF04218">
    <property type="entry name" value="CENP-B_N"/>
    <property type="match status" value="1"/>
</dbReference>
<evidence type="ECO:0000256" key="2">
    <source>
        <dbReference type="ARBA" id="ARBA00023242"/>
    </source>
</evidence>
<dbReference type="GO" id="GO:0003677">
    <property type="term" value="F:DNA binding"/>
    <property type="evidence" value="ECO:0007669"/>
    <property type="project" value="UniProtKB-KW"/>
</dbReference>
<dbReference type="InterPro" id="IPR009057">
    <property type="entry name" value="Homeodomain-like_sf"/>
</dbReference>
<dbReference type="SUPFAM" id="SSF46689">
    <property type="entry name" value="Homeodomain-like"/>
    <property type="match status" value="2"/>
</dbReference>
<evidence type="ECO:0000256" key="1">
    <source>
        <dbReference type="ARBA" id="ARBA00023125"/>
    </source>
</evidence>
<dbReference type="Gene3D" id="1.10.10.60">
    <property type="entry name" value="Homeodomain-like"/>
    <property type="match status" value="2"/>
</dbReference>
<dbReference type="PANTHER" id="PTHR19303">
    <property type="entry name" value="TRANSPOSON"/>
    <property type="match status" value="1"/>
</dbReference>
<gene>
    <name evidence="5" type="ORF">G6011_06800</name>
</gene>
<dbReference type="PROSITE" id="PS51253">
    <property type="entry name" value="HTH_CENPB"/>
    <property type="match status" value="1"/>
</dbReference>
<reference evidence="5" key="1">
    <citation type="submission" date="2021-07" db="EMBL/GenBank/DDBJ databases">
        <title>Genome Resource of American Ginseng Black Spot Pathogen Alternaria panax.</title>
        <authorList>
            <person name="Qiu C."/>
            <person name="Wang W."/>
            <person name="Liu Z."/>
        </authorList>
    </citation>
    <scope>NUCLEOTIDE SEQUENCE</scope>
    <source>
        <strain evidence="5">BNCC115425</strain>
    </source>
</reference>
<evidence type="ECO:0000313" key="5">
    <source>
        <dbReference type="EMBL" id="KAG9189932.1"/>
    </source>
</evidence>
<keyword evidence="2" id="KW-0539">Nucleus</keyword>
<organism evidence="5 6">
    <name type="scientific">Alternaria panax</name>
    <dbReference type="NCBI Taxonomy" id="48097"/>
    <lineage>
        <taxon>Eukaryota</taxon>
        <taxon>Fungi</taxon>
        <taxon>Dikarya</taxon>
        <taxon>Ascomycota</taxon>
        <taxon>Pezizomycotina</taxon>
        <taxon>Dothideomycetes</taxon>
        <taxon>Pleosporomycetidae</taxon>
        <taxon>Pleosporales</taxon>
        <taxon>Pleosporineae</taxon>
        <taxon>Pleosporaceae</taxon>
        <taxon>Alternaria</taxon>
        <taxon>Alternaria sect. Panax</taxon>
    </lineage>
</organism>
<feature type="region of interest" description="Disordered" evidence="3">
    <location>
        <begin position="252"/>
        <end position="335"/>
    </location>
</feature>
<dbReference type="Pfam" id="PF03221">
    <property type="entry name" value="HTH_Tnp_Tc5"/>
    <property type="match status" value="1"/>
</dbReference>
<name>A0AAD4FHI2_9PLEO</name>
<feature type="domain" description="HTH CENPB-type" evidence="4">
    <location>
        <begin position="177"/>
        <end position="251"/>
    </location>
</feature>
<evidence type="ECO:0000256" key="3">
    <source>
        <dbReference type="SAM" id="MobiDB-lite"/>
    </source>
</evidence>
<proteinExistence type="predicted"/>
<dbReference type="AlphaFoldDB" id="A0AAD4FHI2"/>
<protein>
    <recommendedName>
        <fullName evidence="4">HTH CENPB-type domain-containing protein</fullName>
    </recommendedName>
</protein>
<sequence>MGELQLNYRNPHNQRPLEGHDLDWYWDSGYSPQHQYRVQDYNGFNGYASRTADPIQETGMHSPFPTHPTLGTTTLQLQPWIMPQVPQWPSMLTSQSTYQASLCSSSLPPTTPVSVISFDWRTSSEPRNALTDSDRERICRYHEKNPTASQTYIANIFGVERSTVSKILRQKERYMYWGDERSASKLGGIERTLSNWAKKHQEQGLLLSDAVIREKARFFAQAVGSQKSLREINGTTWLEKFKQKNHIMGVGAEQSEGASCPPSNVHSPKAVSSASPSRLSPTSTTEIASTLPNIGESMLPSSTQVPNSMQSPALPSISQTGGRESFADSPATSLPQEEAARALESVLSFFQSQKADILVESQDYVTICNLIEKLRIKPSSQPHASDTRCVTEPDVVKTTLEAYDVDY</sequence>
<accession>A0AAD4FHI2</accession>